<comment type="caution">
    <text evidence="2">The sequence shown here is derived from an EMBL/GenBank/DDBJ whole genome shotgun (WGS) entry which is preliminary data.</text>
</comment>
<evidence type="ECO:0000313" key="2">
    <source>
        <dbReference type="EMBL" id="MET3695363.1"/>
    </source>
</evidence>
<reference evidence="2 3" key="1">
    <citation type="submission" date="2024-06" db="EMBL/GenBank/DDBJ databases">
        <title>Genomic Encyclopedia of Type Strains, Phase IV (KMG-IV): sequencing the most valuable type-strain genomes for metagenomic binning, comparative biology and taxonomic classification.</title>
        <authorList>
            <person name="Goeker M."/>
        </authorList>
    </citation>
    <scope>NUCLEOTIDE SEQUENCE [LARGE SCALE GENOMIC DNA]</scope>
    <source>
        <strain evidence="2 3">DSM 21331</strain>
    </source>
</reference>
<proteinExistence type="predicted"/>
<name>A0ABV2LBY3_9HYPH</name>
<feature type="chain" id="PRO_5046278076" evidence="1">
    <location>
        <begin position="18"/>
        <end position="100"/>
    </location>
</feature>
<dbReference type="Proteomes" id="UP001549145">
    <property type="component" value="Unassembled WGS sequence"/>
</dbReference>
<dbReference type="EMBL" id="JBEPMM010000027">
    <property type="protein sequence ID" value="MET3695363.1"/>
    <property type="molecule type" value="Genomic_DNA"/>
</dbReference>
<protein>
    <submittedName>
        <fullName evidence="2">Uncharacterized protein</fullName>
    </submittedName>
</protein>
<evidence type="ECO:0000313" key="3">
    <source>
        <dbReference type="Proteomes" id="UP001549145"/>
    </source>
</evidence>
<accession>A0ABV2LBY3</accession>
<keyword evidence="3" id="KW-1185">Reference proteome</keyword>
<evidence type="ECO:0000256" key="1">
    <source>
        <dbReference type="SAM" id="SignalP"/>
    </source>
</evidence>
<gene>
    <name evidence="2" type="ORF">ABID43_004931</name>
</gene>
<organism evidence="2 3">
    <name type="scientific">Methylobacterium goesingense</name>
    <dbReference type="NCBI Taxonomy" id="243690"/>
    <lineage>
        <taxon>Bacteria</taxon>
        <taxon>Pseudomonadati</taxon>
        <taxon>Pseudomonadota</taxon>
        <taxon>Alphaproteobacteria</taxon>
        <taxon>Hyphomicrobiales</taxon>
        <taxon>Methylobacteriaceae</taxon>
        <taxon>Methylobacterium</taxon>
    </lineage>
</organism>
<feature type="signal peptide" evidence="1">
    <location>
        <begin position="1"/>
        <end position="17"/>
    </location>
</feature>
<keyword evidence="1" id="KW-0732">Signal</keyword>
<sequence>MRYVLAALAFLVTPVLAAPMTPSECAEAAKLFSSASETMDHFASSTLPKGVIDLTIASTPEFKLAAIRAEDARRKLVPAAKEYAQTLEDLAYQLKVCARR</sequence>
<dbReference type="RefSeq" id="WP_238279353.1">
    <property type="nucleotide sequence ID" value="NZ_BPQL01000055.1"/>
</dbReference>